<proteinExistence type="predicted"/>
<dbReference type="InterPro" id="IPR025669">
    <property type="entry name" value="AAA_dom"/>
</dbReference>
<dbReference type="CDD" id="cd02042">
    <property type="entry name" value="ParAB_family"/>
    <property type="match status" value="1"/>
</dbReference>
<evidence type="ECO:0000313" key="3">
    <source>
        <dbReference type="Proteomes" id="UP001595453"/>
    </source>
</evidence>
<dbReference type="Gene3D" id="3.40.50.300">
    <property type="entry name" value="P-loop containing nucleotide triphosphate hydrolases"/>
    <property type="match status" value="1"/>
</dbReference>
<dbReference type="Proteomes" id="UP001595453">
    <property type="component" value="Unassembled WGS sequence"/>
</dbReference>
<protein>
    <submittedName>
        <fullName evidence="2">ParA family protein</fullName>
    </submittedName>
</protein>
<dbReference type="SUPFAM" id="SSF52540">
    <property type="entry name" value="P-loop containing nucleoside triphosphate hydrolases"/>
    <property type="match status" value="1"/>
</dbReference>
<name>A0ABV7CNC2_9GAMM</name>
<keyword evidence="3" id="KW-1185">Reference proteome</keyword>
<comment type="caution">
    <text evidence="2">The sequence shown here is derived from an EMBL/GenBank/DDBJ whole genome shotgun (WGS) entry which is preliminary data.</text>
</comment>
<dbReference type="InterPro" id="IPR027417">
    <property type="entry name" value="P-loop_NTPase"/>
</dbReference>
<evidence type="ECO:0000313" key="2">
    <source>
        <dbReference type="EMBL" id="MFC3034027.1"/>
    </source>
</evidence>
<dbReference type="InterPro" id="IPR050678">
    <property type="entry name" value="DNA_Partitioning_ATPase"/>
</dbReference>
<dbReference type="Pfam" id="PF13614">
    <property type="entry name" value="AAA_31"/>
    <property type="match status" value="1"/>
</dbReference>
<evidence type="ECO:0000259" key="1">
    <source>
        <dbReference type="Pfam" id="PF13614"/>
    </source>
</evidence>
<sequence>MKIVSVFNNKGGVGKSTLSFHLACALSEMGKKTLMIDLDPQSNLTLQCISPEKLEELWIEEEPYIEDFQAALEESGESFEKFVEKPRSIHCLLKPIEDGVFESFSLGSVYKINENLGLIPGRLSLHSYEDKISKSWSDAFLGEPQALRVITSIRNICLEAGDKYGYEYVIIDTSPSLGILNRILISMSTGFFVPCMPDMFSTFGITNIGQALKIWKNQFETMYSLLPDKKRAVFPKNFVKFLGFTIYNAKKYTGQNDLDLAAAHYSYVERLPSSIKTHIPAECYDHLDEEIIGSPIGKKSVMHSHNTLPSMAQKYRVPIWDVPNQTNLLPSDRPTISGNREMYFEKRDLYRSFAKDLLSRLEGLDD</sequence>
<feature type="domain" description="AAA" evidence="1">
    <location>
        <begin position="1"/>
        <end position="218"/>
    </location>
</feature>
<accession>A0ABV7CNC2</accession>
<gene>
    <name evidence="2" type="ORF">ACFOEE_16065</name>
</gene>
<dbReference type="PANTHER" id="PTHR13696:SF99">
    <property type="entry name" value="COBYRINIC ACID AC-DIAMIDE SYNTHASE"/>
    <property type="match status" value="1"/>
</dbReference>
<dbReference type="RefSeq" id="WP_377126525.1">
    <property type="nucleotide sequence ID" value="NZ_JBHRSD010000029.1"/>
</dbReference>
<reference evidence="3" key="1">
    <citation type="journal article" date="2019" name="Int. J. Syst. Evol. Microbiol.">
        <title>The Global Catalogue of Microorganisms (GCM) 10K type strain sequencing project: providing services to taxonomists for standard genome sequencing and annotation.</title>
        <authorList>
            <consortium name="The Broad Institute Genomics Platform"/>
            <consortium name="The Broad Institute Genome Sequencing Center for Infectious Disease"/>
            <person name="Wu L."/>
            <person name="Ma J."/>
        </authorList>
    </citation>
    <scope>NUCLEOTIDE SEQUENCE [LARGE SCALE GENOMIC DNA]</scope>
    <source>
        <strain evidence="3">KCTC 42730</strain>
    </source>
</reference>
<dbReference type="EMBL" id="JBHRSD010000029">
    <property type="protein sequence ID" value="MFC3034027.1"/>
    <property type="molecule type" value="Genomic_DNA"/>
</dbReference>
<dbReference type="PANTHER" id="PTHR13696">
    <property type="entry name" value="P-LOOP CONTAINING NUCLEOSIDE TRIPHOSPHATE HYDROLASE"/>
    <property type="match status" value="1"/>
</dbReference>
<organism evidence="2 3">
    <name type="scientific">Pseudoalteromonas fenneropenaei</name>
    <dbReference type="NCBI Taxonomy" id="1737459"/>
    <lineage>
        <taxon>Bacteria</taxon>
        <taxon>Pseudomonadati</taxon>
        <taxon>Pseudomonadota</taxon>
        <taxon>Gammaproteobacteria</taxon>
        <taxon>Alteromonadales</taxon>
        <taxon>Pseudoalteromonadaceae</taxon>
        <taxon>Pseudoalteromonas</taxon>
    </lineage>
</organism>